<comment type="subunit">
    <text evidence="10">Probably interacts with PlsX.</text>
</comment>
<evidence type="ECO:0000313" key="12">
    <source>
        <dbReference type="Proteomes" id="UP000239007"/>
    </source>
</evidence>
<dbReference type="EC" id="2.3.1.275" evidence="10"/>
<evidence type="ECO:0000313" key="11">
    <source>
        <dbReference type="EMBL" id="PQJ54847.1"/>
    </source>
</evidence>
<dbReference type="InterPro" id="IPR003811">
    <property type="entry name" value="G3P_acylTferase_PlsY"/>
</dbReference>
<comment type="subcellular location">
    <subcellularLocation>
        <location evidence="10">Cell membrane</location>
        <topology evidence="10">Multi-pass membrane protein</topology>
    </subcellularLocation>
</comment>
<protein>
    <recommendedName>
        <fullName evidence="10">Glycerol-3-phosphate acyltransferase</fullName>
    </recommendedName>
    <alternativeName>
        <fullName evidence="10">Acyl-PO4 G3P acyltransferase</fullName>
    </alternativeName>
    <alternativeName>
        <fullName evidence="10">Acyl-phosphate--glycerol-3-phosphate acyltransferase</fullName>
    </alternativeName>
    <alternativeName>
        <fullName evidence="10">G3P acyltransferase</fullName>
        <shortName evidence="10">GPAT</shortName>
        <ecNumber evidence="10">2.3.1.275</ecNumber>
    </alternativeName>
    <alternativeName>
        <fullName evidence="10">Lysophosphatidic acid synthase</fullName>
        <shortName evidence="10">LPA synthase</shortName>
    </alternativeName>
</protein>
<evidence type="ECO:0000256" key="5">
    <source>
        <dbReference type="ARBA" id="ARBA00022989"/>
    </source>
</evidence>
<comment type="similarity">
    <text evidence="10">Belongs to the PlsY family.</text>
</comment>
<dbReference type="PANTHER" id="PTHR30309:SF0">
    <property type="entry name" value="GLYCEROL-3-PHOSPHATE ACYLTRANSFERASE-RELATED"/>
    <property type="match status" value="1"/>
</dbReference>
<keyword evidence="7 10" id="KW-0472">Membrane</keyword>
<evidence type="ECO:0000256" key="8">
    <source>
        <dbReference type="ARBA" id="ARBA00023209"/>
    </source>
</evidence>
<dbReference type="UniPathway" id="UPA00085"/>
<feature type="transmembrane region" description="Helical" evidence="10">
    <location>
        <begin position="139"/>
        <end position="158"/>
    </location>
</feature>
<dbReference type="Proteomes" id="UP000239007">
    <property type="component" value="Unassembled WGS sequence"/>
</dbReference>
<comment type="caution">
    <text evidence="11">The sequence shown here is derived from an EMBL/GenBank/DDBJ whole genome shotgun (WGS) entry which is preliminary data.</text>
</comment>
<evidence type="ECO:0000256" key="4">
    <source>
        <dbReference type="ARBA" id="ARBA00022692"/>
    </source>
</evidence>
<dbReference type="GO" id="GO:0005886">
    <property type="term" value="C:plasma membrane"/>
    <property type="evidence" value="ECO:0007669"/>
    <property type="project" value="UniProtKB-SubCell"/>
</dbReference>
<gene>
    <name evidence="10" type="primary">plsY</name>
    <name evidence="11" type="ORF">BTO11_15100</name>
</gene>
<evidence type="ECO:0000256" key="10">
    <source>
        <dbReference type="HAMAP-Rule" id="MF_01043"/>
    </source>
</evidence>
<evidence type="ECO:0000256" key="1">
    <source>
        <dbReference type="ARBA" id="ARBA00022475"/>
    </source>
</evidence>
<dbReference type="RefSeq" id="WP_105053372.1">
    <property type="nucleotide sequence ID" value="NZ_BMYG01000001.1"/>
</dbReference>
<evidence type="ECO:0000256" key="9">
    <source>
        <dbReference type="ARBA" id="ARBA00023264"/>
    </source>
</evidence>
<dbReference type="AlphaFoldDB" id="A0A2S7UXY4"/>
<evidence type="ECO:0000256" key="6">
    <source>
        <dbReference type="ARBA" id="ARBA00023098"/>
    </source>
</evidence>
<keyword evidence="12" id="KW-1185">Reference proteome</keyword>
<dbReference type="Pfam" id="PF02660">
    <property type="entry name" value="G3P_acyltransf"/>
    <property type="match status" value="1"/>
</dbReference>
<proteinExistence type="inferred from homology"/>
<keyword evidence="11" id="KW-0012">Acyltransferase</keyword>
<keyword evidence="4 10" id="KW-0812">Transmembrane</keyword>
<organism evidence="11 12">
    <name type="scientific">Psychrosphaera saromensis</name>
    <dbReference type="NCBI Taxonomy" id="716813"/>
    <lineage>
        <taxon>Bacteria</taxon>
        <taxon>Pseudomonadati</taxon>
        <taxon>Pseudomonadota</taxon>
        <taxon>Gammaproteobacteria</taxon>
        <taxon>Alteromonadales</taxon>
        <taxon>Pseudoalteromonadaceae</taxon>
        <taxon>Psychrosphaera</taxon>
    </lineage>
</organism>
<feature type="transmembrane region" description="Helical" evidence="10">
    <location>
        <begin position="55"/>
        <end position="77"/>
    </location>
</feature>
<dbReference type="HAMAP" id="MF_01043">
    <property type="entry name" value="PlsY"/>
    <property type="match status" value="1"/>
</dbReference>
<name>A0A2S7UXY4_9GAMM</name>
<comment type="catalytic activity">
    <reaction evidence="10">
        <text>an acyl phosphate + sn-glycerol 3-phosphate = a 1-acyl-sn-glycero-3-phosphate + phosphate</text>
        <dbReference type="Rhea" id="RHEA:34075"/>
        <dbReference type="ChEBI" id="CHEBI:43474"/>
        <dbReference type="ChEBI" id="CHEBI:57597"/>
        <dbReference type="ChEBI" id="CHEBI:57970"/>
        <dbReference type="ChEBI" id="CHEBI:59918"/>
        <dbReference type="EC" id="2.3.1.275"/>
    </reaction>
</comment>
<dbReference type="EMBL" id="MSCH01000003">
    <property type="protein sequence ID" value="PQJ54847.1"/>
    <property type="molecule type" value="Genomic_DNA"/>
</dbReference>
<keyword evidence="5 10" id="KW-1133">Transmembrane helix</keyword>
<dbReference type="GO" id="GO:0043772">
    <property type="term" value="F:acyl-phosphate glycerol-3-phosphate acyltransferase activity"/>
    <property type="evidence" value="ECO:0007669"/>
    <property type="project" value="UniProtKB-UniRule"/>
</dbReference>
<keyword evidence="2 10" id="KW-0444">Lipid biosynthesis</keyword>
<evidence type="ECO:0000256" key="3">
    <source>
        <dbReference type="ARBA" id="ARBA00022679"/>
    </source>
</evidence>
<evidence type="ECO:0000256" key="7">
    <source>
        <dbReference type="ARBA" id="ARBA00023136"/>
    </source>
</evidence>
<evidence type="ECO:0000256" key="2">
    <source>
        <dbReference type="ARBA" id="ARBA00022516"/>
    </source>
</evidence>
<feature type="transmembrane region" description="Helical" evidence="10">
    <location>
        <begin position="83"/>
        <end position="102"/>
    </location>
</feature>
<comment type="function">
    <text evidence="10">Catalyzes the transfer of an acyl group from acyl-phosphate (acyl-PO(4)) to glycerol-3-phosphate (G3P) to form lysophosphatidic acid (LPA). This enzyme utilizes acyl-phosphate as fatty acyl donor, but not acyl-CoA or acyl-ACP.</text>
</comment>
<dbReference type="NCBIfam" id="TIGR00023">
    <property type="entry name" value="glycerol-3-phosphate 1-O-acyltransferase PlsY"/>
    <property type="match status" value="1"/>
</dbReference>
<feature type="transmembrane region" description="Helical" evidence="10">
    <location>
        <begin position="6"/>
        <end position="24"/>
    </location>
</feature>
<accession>A0A2S7UXY4</accession>
<keyword evidence="8 10" id="KW-0594">Phospholipid biosynthesis</keyword>
<dbReference type="PANTHER" id="PTHR30309">
    <property type="entry name" value="INNER MEMBRANE PROTEIN YGIH"/>
    <property type="match status" value="1"/>
</dbReference>
<feature type="transmembrane region" description="Helical" evidence="10">
    <location>
        <begin position="114"/>
        <end position="133"/>
    </location>
</feature>
<keyword evidence="1 10" id="KW-1003">Cell membrane</keyword>
<dbReference type="OrthoDB" id="9777124at2"/>
<keyword evidence="6 10" id="KW-0443">Lipid metabolism</keyword>
<reference evidence="11 12" key="1">
    <citation type="submission" date="2016-12" db="EMBL/GenBank/DDBJ databases">
        <title>Diversity of luminous bacteria.</title>
        <authorList>
            <person name="Yoshizawa S."/>
            <person name="Kogure K."/>
        </authorList>
    </citation>
    <scope>NUCLEOTIDE SEQUENCE [LARGE SCALE GENOMIC DNA]</scope>
    <source>
        <strain evidence="11 12">SA4-48</strain>
    </source>
</reference>
<keyword evidence="3 10" id="KW-0808">Transferase</keyword>
<comment type="pathway">
    <text evidence="10">Lipid metabolism; phospholipid metabolism.</text>
</comment>
<sequence>MPVDFLLVLIISYAIGSINSAIIFSKIRHLPDPRTVGSNNPGATNVYRTAGKMTAVAVLLFDVLKGIVATWGSYYIGLTPIEIGFAGLFCCLGHMYPIFFGFKGGKAVATGFGCLLPVGLSLGISVLVVWYLVFRKTGYSSIAAIVSVSLSPFVTFYIDDKYVIPVTMIACLIILRHIPNVMRLINGTEPKTRRS</sequence>
<dbReference type="GO" id="GO:0008654">
    <property type="term" value="P:phospholipid biosynthetic process"/>
    <property type="evidence" value="ECO:0007669"/>
    <property type="project" value="UniProtKB-UniRule"/>
</dbReference>
<dbReference type="SMART" id="SM01207">
    <property type="entry name" value="G3P_acyltransf"/>
    <property type="match status" value="1"/>
</dbReference>
<keyword evidence="9 10" id="KW-1208">Phospholipid metabolism</keyword>